<organism evidence="1 2">
    <name type="scientific">Rousettus aegyptiacus</name>
    <name type="common">Egyptian fruit bat</name>
    <name type="synonym">Pteropus aegyptiacus</name>
    <dbReference type="NCBI Taxonomy" id="9407"/>
    <lineage>
        <taxon>Eukaryota</taxon>
        <taxon>Metazoa</taxon>
        <taxon>Chordata</taxon>
        <taxon>Craniata</taxon>
        <taxon>Vertebrata</taxon>
        <taxon>Euteleostomi</taxon>
        <taxon>Mammalia</taxon>
        <taxon>Eutheria</taxon>
        <taxon>Laurasiatheria</taxon>
        <taxon>Chiroptera</taxon>
        <taxon>Yinpterochiroptera</taxon>
        <taxon>Pteropodoidea</taxon>
        <taxon>Pteropodidae</taxon>
        <taxon>Rousettinae</taxon>
        <taxon>Rousettus</taxon>
    </lineage>
</organism>
<evidence type="ECO:0000313" key="2">
    <source>
        <dbReference type="Proteomes" id="UP000593571"/>
    </source>
</evidence>
<reference evidence="1 2" key="1">
    <citation type="journal article" date="2020" name="Nature">
        <title>Six reference-quality genomes reveal evolution of bat adaptations.</title>
        <authorList>
            <person name="Jebb D."/>
            <person name="Huang Z."/>
            <person name="Pippel M."/>
            <person name="Hughes G.M."/>
            <person name="Lavrichenko K."/>
            <person name="Devanna P."/>
            <person name="Winkler S."/>
            <person name="Jermiin L.S."/>
            <person name="Skirmuntt E.C."/>
            <person name="Katzourakis A."/>
            <person name="Burkitt-Gray L."/>
            <person name="Ray D.A."/>
            <person name="Sullivan K.A.M."/>
            <person name="Roscito J.G."/>
            <person name="Kirilenko B.M."/>
            <person name="Davalos L.M."/>
            <person name="Corthals A.P."/>
            <person name="Power M.L."/>
            <person name="Jones G."/>
            <person name="Ransome R.D."/>
            <person name="Dechmann D.K.N."/>
            <person name="Locatelli A.G."/>
            <person name="Puechmaille S.J."/>
            <person name="Fedrigo O."/>
            <person name="Jarvis E.D."/>
            <person name="Hiller M."/>
            <person name="Vernes S.C."/>
            <person name="Myers E.W."/>
            <person name="Teeling E.C."/>
        </authorList>
    </citation>
    <scope>NUCLEOTIDE SEQUENCE [LARGE SCALE GENOMIC DNA]</scope>
    <source>
        <strain evidence="1">MRouAeg1</strain>
        <tissue evidence="1">Muscle</tissue>
    </source>
</reference>
<evidence type="ECO:0000313" key="1">
    <source>
        <dbReference type="EMBL" id="KAF6439633.1"/>
    </source>
</evidence>
<sequence>MTDFEKWSWLWKDDYVSRRGIIDISNEFIQANKRIECLILSDRKVQPLFYCSIYKGLVKSPTGWIKMIL</sequence>
<dbReference type="EMBL" id="JACASE010000008">
    <property type="protein sequence ID" value="KAF6439633.1"/>
    <property type="molecule type" value="Genomic_DNA"/>
</dbReference>
<gene>
    <name evidence="1" type="ORF">HJG63_000202</name>
</gene>
<proteinExistence type="predicted"/>
<dbReference type="Proteomes" id="UP000593571">
    <property type="component" value="Unassembled WGS sequence"/>
</dbReference>
<comment type="caution">
    <text evidence="1">The sequence shown here is derived from an EMBL/GenBank/DDBJ whole genome shotgun (WGS) entry which is preliminary data.</text>
</comment>
<protein>
    <submittedName>
        <fullName evidence="1">Acyl-CoA thioesterase 12</fullName>
    </submittedName>
</protein>
<dbReference type="AlphaFoldDB" id="A0A7J8EW51"/>
<name>A0A7J8EW51_ROUAE</name>
<accession>A0A7J8EW51</accession>
<keyword evidence="2" id="KW-1185">Reference proteome</keyword>